<evidence type="ECO:0000313" key="3">
    <source>
        <dbReference type="EMBL" id="KAL0869647.1"/>
    </source>
</evidence>
<feature type="coiled-coil region" evidence="1">
    <location>
        <begin position="189"/>
        <end position="327"/>
    </location>
</feature>
<evidence type="ECO:0000256" key="2">
    <source>
        <dbReference type="SAM" id="MobiDB-lite"/>
    </source>
</evidence>
<evidence type="ECO:0000256" key="1">
    <source>
        <dbReference type="SAM" id="Coils"/>
    </source>
</evidence>
<comment type="caution">
    <text evidence="3">The sequence shown here is derived from an EMBL/GenBank/DDBJ whole genome shotgun (WGS) entry which is preliminary data.</text>
</comment>
<keyword evidence="1" id="KW-0175">Coiled coil</keyword>
<dbReference type="PANTHER" id="PTHR23159:SF60">
    <property type="entry name" value="SPINDLE ASSEMBLY ABNORMAL PROTEIN 4"/>
    <property type="match status" value="1"/>
</dbReference>
<feature type="coiled-coil region" evidence="1">
    <location>
        <begin position="2459"/>
        <end position="2565"/>
    </location>
</feature>
<dbReference type="EMBL" id="JBEUOH010000019">
    <property type="protein sequence ID" value="KAL0869647.1"/>
    <property type="molecule type" value="Genomic_DNA"/>
</dbReference>
<feature type="coiled-coil region" evidence="1">
    <location>
        <begin position="1591"/>
        <end position="1966"/>
    </location>
</feature>
<feature type="compositionally biased region" description="Basic residues" evidence="2">
    <location>
        <begin position="2792"/>
        <end position="2802"/>
    </location>
</feature>
<reference evidence="3 4" key="1">
    <citation type="submission" date="2024-06" db="EMBL/GenBank/DDBJ databases">
        <title>A chromosome-level genome assembly of beet webworm, Loxostege sticticalis.</title>
        <authorList>
            <person name="Zhang Y."/>
        </authorList>
    </citation>
    <scope>NUCLEOTIDE SEQUENCE [LARGE SCALE GENOMIC DNA]</scope>
    <source>
        <strain evidence="3">AQ026</strain>
        <tissue evidence="3">Whole body</tissue>
    </source>
</reference>
<organism evidence="3 4">
    <name type="scientific">Loxostege sticticalis</name>
    <name type="common">Beet webworm moth</name>
    <dbReference type="NCBI Taxonomy" id="481309"/>
    <lineage>
        <taxon>Eukaryota</taxon>
        <taxon>Metazoa</taxon>
        <taxon>Ecdysozoa</taxon>
        <taxon>Arthropoda</taxon>
        <taxon>Hexapoda</taxon>
        <taxon>Insecta</taxon>
        <taxon>Pterygota</taxon>
        <taxon>Neoptera</taxon>
        <taxon>Endopterygota</taxon>
        <taxon>Lepidoptera</taxon>
        <taxon>Glossata</taxon>
        <taxon>Ditrysia</taxon>
        <taxon>Pyraloidea</taxon>
        <taxon>Crambidae</taxon>
        <taxon>Pyraustinae</taxon>
        <taxon>Loxostege</taxon>
    </lineage>
</organism>
<dbReference type="Proteomes" id="UP001549920">
    <property type="component" value="Unassembled WGS sequence"/>
</dbReference>
<keyword evidence="4" id="KW-1185">Reference proteome</keyword>
<evidence type="ECO:0000313" key="4">
    <source>
        <dbReference type="Proteomes" id="UP001549920"/>
    </source>
</evidence>
<feature type="region of interest" description="Disordered" evidence="2">
    <location>
        <begin position="2593"/>
        <end position="2646"/>
    </location>
</feature>
<feature type="compositionally biased region" description="Basic and acidic residues" evidence="2">
    <location>
        <begin position="2632"/>
        <end position="2646"/>
    </location>
</feature>
<feature type="region of interest" description="Disordered" evidence="2">
    <location>
        <begin position="2725"/>
        <end position="2802"/>
    </location>
</feature>
<feature type="coiled-coil region" evidence="1">
    <location>
        <begin position="1025"/>
        <end position="1562"/>
    </location>
</feature>
<feature type="coiled-coil region" evidence="1">
    <location>
        <begin position="642"/>
        <end position="992"/>
    </location>
</feature>
<proteinExistence type="predicted"/>
<feature type="coiled-coil region" evidence="1">
    <location>
        <begin position="2010"/>
        <end position="2100"/>
    </location>
</feature>
<feature type="coiled-coil region" evidence="1">
    <location>
        <begin position="2195"/>
        <end position="2254"/>
    </location>
</feature>
<accession>A0ABR3HGW0</accession>
<feature type="compositionally biased region" description="Basic and acidic residues" evidence="2">
    <location>
        <begin position="2751"/>
        <end position="2761"/>
    </location>
</feature>
<sequence length="2802" mass="326136">MLQKWKDIIANWINCYFNESEKREERVTLESLLNIISHLRENLSLDESKSSILEAHTVEEFVREKYPDFRFNNGSAEASSEDEIYVVASLLLYFVCVNSKDVDIKHAMCSQLSSEDQEIILKFSKCLMECAPFTYKDVQAAITEACSQHSSAIGPSSSRQVSETPPALRSLHGEVRRLQAALDAERFDRNYLQEELARTNLRVEKLAKDKEQYKLEMVNLKAKISMCCGQEKDAQAGDAAAESTAKLMRQLEDLEERLVQTQGQLDDAQYERDTYKAKINELKQERDKWVAESQQEAARASQLCSELEAERRQVQSLTEIVAELRQHNQLNRMDSSLLECDDPDASVHSLHHNISVCSEACANVVEVQLGEERAKIVVLKQQIQSLQDQLNDLTLKSETEKQSLEKVISERENDIFELKHRINEEIEEKNNMTIHFSDAMSKLNNEINELEQKLKDNNQQSRMVVEAKMQEIQTLQEEKLSLLQSLTDETNKLENVIKNLKAELDAEKTSKAKMRDDYENHMMKLNEKVLNRNNELVELQNDVFEKSDKIEALYSELRKEKQARDDLVVKHHNECEQMNERLLEKENTIKLKCDEIERLTERLHYNFEFIKELGREVDELKYAVTEQSETCRVLEGTKITMLEELQMKDKKLEELQKHLENMQNVHSEEKDRLEKDLDETAATVNSLQMQLHGELQFKIGLQEDYAQLEQTRASLSEEVEKLREEVNKLQNEIHHKDKTIEGMDLFLQEEKQINEKIKQECQNLNEKIKNLSEDVFVKNNEIKAIETELAQARNTFEEELRVKNDTIESVNQKLEELSEVVFVKNNKIKAIETELAEARKTFEEELRVKNDNIDSVNQKLSNVIEEKEALEIKLNQTLKERDTIYYELSEKLNEILKLQEENSNLNETIQSYEKSSQALQSELKKEKQEKDELLAEHKNECEQTNEKLVEKENIIKLQHDEIAGLKELVREIDELKNAVSELRKNYSILEETKTTLLGEIQMKDEQLKEIHNHLVTMEKVHTEEKDKLFKNFNEASDKVNALQIQLDGEFQFKTSLQGDYAQLEHAKISLSKEVEKLQEKVTKLQNEIQHKEKTIEGMDLFLQEEKLTNEKLKQECQNLNEKIRELTDDVVVKNNKIKAIENELAEARKTTAQEVRARHDDIASINQKLSNVIEEKEALEVKLNDTLKERDNISNDLSEKIDEILKLEEKMNEIMESNEKSSQALHLELNKEKEERDELVAKYRDECDKMNEKLLESEKTIKLKCDEITRLQECVCEIDELKNALSELCINRRDLEETKIKILEELQTKDKKLEGLNNRLETMENKYGEDKDKLIKDLDQATATVKALQMQLNKEIQFKTGLQDDFAQLEQTRNSLSEEVKKLQEEVNKLQNEIKHKDETIEEENLTNEKVKQDCQNLKEEVQNLTRDIAVKDYEIKSFERELTEARRTFEEELRINHTYTETIKQKLSNAIEEKEALEIKLNDTLKEKEQISKDLVEKVNEILRLEEKYSKRNKKIEARKECVQALQLELKKEKHARDELIAKHQAECKRMNEKILENENALKLKCDEIASLTERQNNNLELIETLGHQVEDLKNAVSEQNVNCRVLEETKLTLLDELQTKDNKVEDLHTRLDTIERRLTEEKNQLEKDLNEAAATVNALELKLQEELQFKTVLQNDYAQLEQTKTSLSEEVEILREKVNKLQSELHQKDKTIAGMDMFFEEEKLINEKVKHECQILNEKITELSEDVDFKNNEIKAIEKELAEARKTFEQELRAKHDYIESVDHELLNVVEQKEALEIKLNQTIQERDTISNELSEKVDEILKLQEKNKDMNTIIESNRKYIDEMEKSNDELKIKLDSQQTEFANKVDSVTKEKDYEVETNKKLKHELQEIQTKNKEIKKEVDDLANQLKELTTANENLIQEKTVYVNKAQELKTELETVSDSLNKEIERIQEENTKLKTIVEENKIVISELQQTIKVEKEQNKEFRLGNDNEKLNLNNKCSLLQEYQMKAERQMEDQQKDIAILHEEVKTLKSIAELHENDLKEKCDIIKEKDEQINNMNKHLAELNAIKEIHQAELESKITEVKELKHKLNSAYHEDVQKALRSEEWVKAIGQKDTFAVAVSEKTGSHKNSCHIEKEYREFQHQVDNTTSDLTHSSMESIKTISDLEKIIHDKNRTITTLQSDITYLKSLVADSENKLLDINKELEVSQENCQQLSGQLKKIVYQKNEEIAELKKQLNKMSATENRASQIIRVSAKYQAIILKRIAEIKSNTVLKELTNFGNSANGDNELRRSLNAGTVTMEDLENFLETTDKHLKRCSEKQLALQKERDRLVEVNRINESEIINLKKFLTELSVSFKTFSTVKDLYAQKFSRVVSVQRTVRREILSLEGHVTDATMCKLERGYAAVMQDLSECVMNMERWVERSIGRTISPEKIKQAFTNSDDRASLASTTFQNTGLEVQLEELENSFQKLLEEVVRAQKGEGARDAQSVTVMEVRAEYEDKLNRMKAKMKQLYQEQISVYKEKQRTEILALERELAKTRERLAESSKAYEEHIRALTAELWSVGEKFLTKKDEVDWLRKKQRTGSLMSLQHVHSSGLVPPQEEPSGRPSDTHSLRSLPVHNNANANKRDKEGRGLHMSDEEGEVFDNRWLKELASTPRRPSPPRASGMRLSELRWRNSLCPPHLKSSYPAETQFQPVLDEEDIKFSLGNTSLARAQRKEVGITAYKKPGPPTPSKNAGRLSATDSELRESLRVEAEPQPSRKTSTPSRLRSLFRSNKNDTTEGTPRSRRLSIFRKK</sequence>
<dbReference type="PANTHER" id="PTHR23159">
    <property type="entry name" value="CENTROSOMAL PROTEIN 2"/>
    <property type="match status" value="1"/>
</dbReference>
<gene>
    <name evidence="3" type="ORF">ABMA27_005897</name>
</gene>
<feature type="coiled-coil region" evidence="1">
    <location>
        <begin position="568"/>
        <end position="602"/>
    </location>
</feature>
<feature type="coiled-coil region" evidence="1">
    <location>
        <begin position="433"/>
        <end position="542"/>
    </location>
</feature>
<name>A0ABR3HGW0_LOXSC</name>
<protein>
    <submittedName>
        <fullName evidence="3">Uncharacterized protein</fullName>
    </submittedName>
</protein>
<feature type="coiled-coil region" evidence="1">
    <location>
        <begin position="369"/>
        <end position="403"/>
    </location>
</feature>
<dbReference type="Gene3D" id="1.10.287.1490">
    <property type="match status" value="2"/>
</dbReference>